<feature type="transmembrane region" description="Helical" evidence="1">
    <location>
        <begin position="30"/>
        <end position="50"/>
    </location>
</feature>
<keyword evidence="1" id="KW-0472">Membrane</keyword>
<organism evidence="2 3">
    <name type="scientific">Candidatus Stercoripulliclostridium merdipullorum</name>
    <dbReference type="NCBI Taxonomy" id="2840952"/>
    <lineage>
        <taxon>Bacteria</taxon>
        <taxon>Bacillati</taxon>
        <taxon>Bacillota</taxon>
        <taxon>Clostridia</taxon>
        <taxon>Eubacteriales</taxon>
        <taxon>Candidatus Stercoripulliclostridium</taxon>
    </lineage>
</organism>
<feature type="transmembrane region" description="Helical" evidence="1">
    <location>
        <begin position="163"/>
        <end position="181"/>
    </location>
</feature>
<name>A0A9D1NBT2_9FIRM</name>
<feature type="transmembrane region" description="Helical" evidence="1">
    <location>
        <begin position="108"/>
        <end position="126"/>
    </location>
</feature>
<keyword evidence="1" id="KW-1133">Transmembrane helix</keyword>
<feature type="transmembrane region" description="Helical" evidence="1">
    <location>
        <begin position="133"/>
        <end position="151"/>
    </location>
</feature>
<reference evidence="2" key="2">
    <citation type="journal article" date="2021" name="PeerJ">
        <title>Extensive microbial diversity within the chicken gut microbiome revealed by metagenomics and culture.</title>
        <authorList>
            <person name="Gilroy R."/>
            <person name="Ravi A."/>
            <person name="Getino M."/>
            <person name="Pursley I."/>
            <person name="Horton D.L."/>
            <person name="Alikhan N.F."/>
            <person name="Baker D."/>
            <person name="Gharbi K."/>
            <person name="Hall N."/>
            <person name="Watson M."/>
            <person name="Adriaenssens E.M."/>
            <person name="Foster-Nyarko E."/>
            <person name="Jarju S."/>
            <person name="Secka A."/>
            <person name="Antonio M."/>
            <person name="Oren A."/>
            <person name="Chaudhuri R.R."/>
            <person name="La Ragione R."/>
            <person name="Hildebrand F."/>
            <person name="Pallen M.J."/>
        </authorList>
    </citation>
    <scope>NUCLEOTIDE SEQUENCE</scope>
    <source>
        <strain evidence="2">23406</strain>
    </source>
</reference>
<comment type="caution">
    <text evidence="2">The sequence shown here is derived from an EMBL/GenBank/DDBJ whole genome shotgun (WGS) entry which is preliminary data.</text>
</comment>
<feature type="transmembrane region" description="Helical" evidence="1">
    <location>
        <begin position="56"/>
        <end position="74"/>
    </location>
</feature>
<evidence type="ECO:0000256" key="1">
    <source>
        <dbReference type="SAM" id="Phobius"/>
    </source>
</evidence>
<gene>
    <name evidence="2" type="ORF">IAB14_01060</name>
</gene>
<protein>
    <submittedName>
        <fullName evidence="2">Uncharacterized protein</fullName>
    </submittedName>
</protein>
<keyword evidence="1" id="KW-0812">Transmembrane</keyword>
<proteinExistence type="predicted"/>
<feature type="transmembrane region" description="Helical" evidence="1">
    <location>
        <begin position="6"/>
        <end position="23"/>
    </location>
</feature>
<dbReference type="EMBL" id="DVOH01000011">
    <property type="protein sequence ID" value="HIU99685.1"/>
    <property type="molecule type" value="Genomic_DNA"/>
</dbReference>
<reference evidence="2" key="1">
    <citation type="submission" date="2020-10" db="EMBL/GenBank/DDBJ databases">
        <authorList>
            <person name="Gilroy R."/>
        </authorList>
    </citation>
    <scope>NUCLEOTIDE SEQUENCE</scope>
    <source>
        <strain evidence="2">23406</strain>
    </source>
</reference>
<evidence type="ECO:0000313" key="2">
    <source>
        <dbReference type="EMBL" id="HIU99685.1"/>
    </source>
</evidence>
<feature type="transmembrane region" description="Helical" evidence="1">
    <location>
        <begin position="81"/>
        <end position="102"/>
    </location>
</feature>
<dbReference type="AlphaFoldDB" id="A0A9D1NBT2"/>
<evidence type="ECO:0000313" key="3">
    <source>
        <dbReference type="Proteomes" id="UP000886891"/>
    </source>
</evidence>
<dbReference type="Proteomes" id="UP000886891">
    <property type="component" value="Unassembled WGS sequence"/>
</dbReference>
<sequence>MIAMIMLGALGLLAILGLGKPVLKDFRLNAAVVVIFFAMVIGLNFVPTIVWGGFSFRVGTMIFYAGILTMFFLFGKLSSRFTAFAIAVVLGGLAYAATRLALLGGGGYFADSNVVYGVVIGLIAMVVTRNGKYAFLIAAEAMMLFNLLVQIGGPVSLDYGFDWTVTASTVAVVLYGLMALMTTKPSKVSYYFEAGRLED</sequence>
<accession>A0A9D1NBT2</accession>